<sequence length="237" mass="27791">MNEYASKAGGAAARIVSLNDSPFENVDHTFFTELYKGLETQYGAIGLEFLRQYQARKKELLPSFYQFKDFYMKKSQGNEVLTRLSLYYATVQYAGRLLKEFFQVDLNLELLDQLFDEIAEENKAIDKPKELLTEVLSYLDSNREGIYYDYAPKNIKAIYKFQTICLTPAFLKEFLGPEEKRTRKEWMKRGFTVPQTVEEKEFDYKKVSHKGRKINAVIISRETVQKLGFDFEEKNYG</sequence>
<geneLocation type="plasmid" evidence="1 3">
    <name>p46701</name>
</geneLocation>
<keyword evidence="1" id="KW-0614">Plasmid</keyword>
<reference evidence="1 3" key="1">
    <citation type="submission" date="2016-04" db="EMBL/GenBank/DDBJ databases">
        <title>High quality genome of the nematocidal Bacillus thuringiensis MYBT18246.</title>
        <authorList>
            <person name="Hollensteiner J."/>
            <person name="Poehlein A."/>
            <person name="Sproeer C."/>
            <person name="Bunk B."/>
            <person name="Rosenstiel P."/>
            <person name="Schulenburg H."/>
            <person name="Liesegang H."/>
        </authorList>
    </citation>
    <scope>NUCLEOTIDE SEQUENCE [LARGE SCALE GENOMIC DNA]</scope>
    <source>
        <strain evidence="1 3">MYBT18246</strain>
        <plasmid evidence="2 3">p17175</plasmid>
        <plasmid evidence="1 3">p46701</plasmid>
    </source>
</reference>
<proteinExistence type="predicted"/>
<dbReference type="Proteomes" id="UP000092743">
    <property type="component" value="Plasmid p17175"/>
</dbReference>
<evidence type="ECO:0000313" key="3">
    <source>
        <dbReference type="Proteomes" id="UP000092743"/>
    </source>
</evidence>
<name>A0A9W3SKH5_BACTU</name>
<dbReference type="EMBL" id="CP015358">
    <property type="protein sequence ID" value="ANS52540.1"/>
    <property type="molecule type" value="Genomic_DNA"/>
</dbReference>
<accession>A0A9W3SKH5</accession>
<organism evidence="1 3">
    <name type="scientific">Bacillus thuringiensis</name>
    <dbReference type="NCBI Taxonomy" id="1428"/>
    <lineage>
        <taxon>Bacteria</taxon>
        <taxon>Bacillati</taxon>
        <taxon>Bacillota</taxon>
        <taxon>Bacilli</taxon>
        <taxon>Bacillales</taxon>
        <taxon>Bacillaceae</taxon>
        <taxon>Bacillus</taxon>
        <taxon>Bacillus cereus group</taxon>
    </lineage>
</organism>
<evidence type="ECO:0000313" key="2">
    <source>
        <dbReference type="EMBL" id="ANS52550.1"/>
    </source>
</evidence>
<gene>
    <name evidence="1" type="ORF">BT246_72510</name>
    <name evidence="2" type="ORF">BT246_72610</name>
</gene>
<dbReference type="AlphaFoldDB" id="A0A9W3SKH5"/>
<geneLocation type="plasmid" evidence="2 3">
    <name>p17175</name>
</geneLocation>
<dbReference type="EMBL" id="CP015359">
    <property type="protein sequence ID" value="ANS52550.1"/>
    <property type="molecule type" value="Genomic_DNA"/>
</dbReference>
<dbReference type="Proteomes" id="UP000092743">
    <property type="component" value="Plasmid p46701"/>
</dbReference>
<evidence type="ECO:0000313" key="1">
    <source>
        <dbReference type="EMBL" id="ANS52540.1"/>
    </source>
</evidence>
<protein>
    <submittedName>
        <fullName evidence="1">Uncharacterized protein</fullName>
    </submittedName>
</protein>